<evidence type="ECO:0000256" key="1">
    <source>
        <dbReference type="ARBA" id="ARBA00023125"/>
    </source>
</evidence>
<dbReference type="Proteomes" id="UP000775213">
    <property type="component" value="Unassembled WGS sequence"/>
</dbReference>
<dbReference type="PANTHER" id="PTHR10245:SF123">
    <property type="entry name" value="OS08G0366100 PROTEIN"/>
    <property type="match status" value="1"/>
</dbReference>
<dbReference type="GO" id="GO:0003677">
    <property type="term" value="F:DNA binding"/>
    <property type="evidence" value="ECO:0007669"/>
    <property type="project" value="UniProtKB-KW"/>
</dbReference>
<dbReference type="PANTHER" id="PTHR10245">
    <property type="entry name" value="ENDOTHELIAL DIFFERENTIATION-RELATED FACTOR 1 MULTIPROTEIN BRIDGING FACTOR 1"/>
    <property type="match status" value="1"/>
</dbReference>
<dbReference type="EMBL" id="JAGFBR010000006">
    <property type="protein sequence ID" value="KAH0465407.1"/>
    <property type="molecule type" value="Genomic_DNA"/>
</dbReference>
<evidence type="ECO:0000313" key="3">
    <source>
        <dbReference type="EMBL" id="KAH0465407.1"/>
    </source>
</evidence>
<protein>
    <recommendedName>
        <fullName evidence="2">Multiprotein bridging factor 1 N-terminal domain-containing protein</fullName>
    </recommendedName>
</protein>
<organism evidence="3 4">
    <name type="scientific">Dendrobium chrysotoxum</name>
    <name type="common">Orchid</name>
    <dbReference type="NCBI Taxonomy" id="161865"/>
    <lineage>
        <taxon>Eukaryota</taxon>
        <taxon>Viridiplantae</taxon>
        <taxon>Streptophyta</taxon>
        <taxon>Embryophyta</taxon>
        <taxon>Tracheophyta</taxon>
        <taxon>Spermatophyta</taxon>
        <taxon>Magnoliopsida</taxon>
        <taxon>Liliopsida</taxon>
        <taxon>Asparagales</taxon>
        <taxon>Orchidaceae</taxon>
        <taxon>Epidendroideae</taxon>
        <taxon>Malaxideae</taxon>
        <taxon>Dendrobiinae</taxon>
        <taxon>Dendrobium</taxon>
    </lineage>
</organism>
<feature type="domain" description="Multiprotein bridging factor 1 N-terminal" evidence="2">
    <location>
        <begin position="9"/>
        <end position="79"/>
    </location>
</feature>
<dbReference type="AlphaFoldDB" id="A0AAV7HC21"/>
<evidence type="ECO:0000313" key="4">
    <source>
        <dbReference type="Proteomes" id="UP000775213"/>
    </source>
</evidence>
<comment type="caution">
    <text evidence="3">The sequence shown here is derived from an EMBL/GenBank/DDBJ whole genome shotgun (WGS) entry which is preliminary data.</text>
</comment>
<reference evidence="3 4" key="1">
    <citation type="journal article" date="2021" name="Hortic Res">
        <title>Chromosome-scale assembly of the Dendrobium chrysotoxum genome enhances the understanding of orchid evolution.</title>
        <authorList>
            <person name="Zhang Y."/>
            <person name="Zhang G.Q."/>
            <person name="Zhang D."/>
            <person name="Liu X.D."/>
            <person name="Xu X.Y."/>
            <person name="Sun W.H."/>
            <person name="Yu X."/>
            <person name="Zhu X."/>
            <person name="Wang Z.W."/>
            <person name="Zhao X."/>
            <person name="Zhong W.Y."/>
            <person name="Chen H."/>
            <person name="Yin W.L."/>
            <person name="Huang T."/>
            <person name="Niu S.C."/>
            <person name="Liu Z.J."/>
        </authorList>
    </citation>
    <scope>NUCLEOTIDE SEQUENCE [LARGE SCALE GENOMIC DNA]</scope>
    <source>
        <strain evidence="3">Lindl</strain>
    </source>
</reference>
<sequence>MARIGPIMQNWEPIVILKKALNATAKKDEKAVNAVQHMGVEIETLKKSNIGSNKEASSSTTLNTRKLKDKTESLFHDKVLTELKKNIIQARIDKKLN</sequence>
<gene>
    <name evidence="3" type="ORF">IEQ34_005510</name>
</gene>
<proteinExistence type="predicted"/>
<keyword evidence="1" id="KW-0238">DNA-binding</keyword>
<dbReference type="Pfam" id="PF08523">
    <property type="entry name" value="MBF1"/>
    <property type="match status" value="1"/>
</dbReference>
<dbReference type="GO" id="GO:0005634">
    <property type="term" value="C:nucleus"/>
    <property type="evidence" value="ECO:0007669"/>
    <property type="project" value="TreeGrafter"/>
</dbReference>
<dbReference type="InterPro" id="IPR013729">
    <property type="entry name" value="MBF1_N"/>
</dbReference>
<evidence type="ECO:0000259" key="2">
    <source>
        <dbReference type="Pfam" id="PF08523"/>
    </source>
</evidence>
<name>A0AAV7HC21_DENCH</name>
<accession>A0AAV7HC21</accession>
<keyword evidence="4" id="KW-1185">Reference proteome</keyword>